<dbReference type="PATRIC" id="fig|1053206.3.peg.5746"/>
<name>J7ZR58_BACCE</name>
<reference evidence="1 2" key="1">
    <citation type="submission" date="2012-04" db="EMBL/GenBank/DDBJ databases">
        <title>The Genome Sequence of Bacillus cereus HuA4-10.</title>
        <authorList>
            <consortium name="The Broad Institute Genome Sequencing Platform"/>
            <consortium name="The Broad Institute Genome Sequencing Center for Infectious Disease"/>
            <person name="Feldgarden M."/>
            <person name="Van der Auwera G.A."/>
            <person name="Mahillon J."/>
            <person name="Duprez V."/>
            <person name="Timmery S."/>
            <person name="Mattelet C."/>
            <person name="Dierick K."/>
            <person name="Sun M."/>
            <person name="Yu Z."/>
            <person name="Zhu L."/>
            <person name="Hu X."/>
            <person name="Shank E.B."/>
            <person name="Swiecicka I."/>
            <person name="Hansen B.M."/>
            <person name="Andrup L."/>
            <person name="Young S.K."/>
            <person name="Zeng Q."/>
            <person name="Gargeya S."/>
            <person name="Fitzgerald M."/>
            <person name="Haas B."/>
            <person name="Abouelleil A."/>
            <person name="Alvarado L."/>
            <person name="Arachchi H.M."/>
            <person name="Berlin A."/>
            <person name="Chapman S.B."/>
            <person name="Goldberg J."/>
            <person name="Griggs A."/>
            <person name="Gujja S."/>
            <person name="Hansen M."/>
            <person name="Howarth C."/>
            <person name="Imamovic A."/>
            <person name="Larimer J."/>
            <person name="McCowen C."/>
            <person name="Montmayeur A."/>
            <person name="Murphy C."/>
            <person name="Neiman D."/>
            <person name="Pearson M."/>
            <person name="Priest M."/>
            <person name="Roberts A."/>
            <person name="Saif S."/>
            <person name="Shea T."/>
            <person name="Sisk P."/>
            <person name="Sykes S."/>
            <person name="Wortman J."/>
            <person name="Nusbaum C."/>
            <person name="Birren B."/>
        </authorList>
    </citation>
    <scope>NUCLEOTIDE SEQUENCE [LARGE SCALE GENOMIC DNA]</scope>
    <source>
        <strain evidence="1 2">HuA4-10</strain>
    </source>
</reference>
<evidence type="ECO:0000313" key="2">
    <source>
        <dbReference type="Proteomes" id="UP000006977"/>
    </source>
</evidence>
<sequence length="81" mass="9880">MSFEERRILREELIRDLYNHYFENAGRELMLTFNFDDKEDKEKHLAYQYWEGKGLINYRLISKDGIHAVKINSYGIDYVEK</sequence>
<dbReference type="AlphaFoldDB" id="J7ZR58"/>
<dbReference type="RefSeq" id="WP_002204555.1">
    <property type="nucleotide sequence ID" value="NZ_JH792151.1"/>
</dbReference>
<gene>
    <name evidence="1" type="ORF">IGC_05613</name>
</gene>
<dbReference type="HOGENOM" id="CLU_2566631_0_0_9"/>
<accession>J7ZR58</accession>
<dbReference type="EMBL" id="AHEA01000055">
    <property type="protein sequence ID" value="EJQ71888.1"/>
    <property type="molecule type" value="Genomic_DNA"/>
</dbReference>
<proteinExistence type="predicted"/>
<evidence type="ECO:0000313" key="1">
    <source>
        <dbReference type="EMBL" id="EJQ71888.1"/>
    </source>
</evidence>
<comment type="caution">
    <text evidence="1">The sequence shown here is derived from an EMBL/GenBank/DDBJ whole genome shotgun (WGS) entry which is preliminary data.</text>
</comment>
<dbReference type="Proteomes" id="UP000006977">
    <property type="component" value="Unassembled WGS sequence"/>
</dbReference>
<organism evidence="1 2">
    <name type="scientific">Bacillus cereus HuA4-10</name>
    <dbReference type="NCBI Taxonomy" id="1053206"/>
    <lineage>
        <taxon>Bacteria</taxon>
        <taxon>Bacillati</taxon>
        <taxon>Bacillota</taxon>
        <taxon>Bacilli</taxon>
        <taxon>Bacillales</taxon>
        <taxon>Bacillaceae</taxon>
        <taxon>Bacillus</taxon>
        <taxon>Bacillus cereus group</taxon>
    </lineage>
</organism>
<protein>
    <submittedName>
        <fullName evidence="1">Uncharacterized protein</fullName>
    </submittedName>
</protein>